<dbReference type="AlphaFoldDB" id="A0A2H0BV67"/>
<dbReference type="EMBL" id="PCTA01000023">
    <property type="protein sequence ID" value="PIP61576.1"/>
    <property type="molecule type" value="Genomic_DNA"/>
</dbReference>
<reference evidence="1 2" key="1">
    <citation type="submission" date="2017-09" db="EMBL/GenBank/DDBJ databases">
        <title>Depth-based differentiation of microbial function through sediment-hosted aquifers and enrichment of novel symbionts in the deep terrestrial subsurface.</title>
        <authorList>
            <person name="Probst A.J."/>
            <person name="Ladd B."/>
            <person name="Jarett J.K."/>
            <person name="Geller-Mcgrath D.E."/>
            <person name="Sieber C.M."/>
            <person name="Emerson J.B."/>
            <person name="Anantharaman K."/>
            <person name="Thomas B.C."/>
            <person name="Malmstrom R."/>
            <person name="Stieglmeier M."/>
            <person name="Klingl A."/>
            <person name="Woyke T."/>
            <person name="Ryan C.M."/>
            <person name="Banfield J.F."/>
        </authorList>
    </citation>
    <scope>NUCLEOTIDE SEQUENCE [LARGE SCALE GENOMIC DNA]</scope>
    <source>
        <strain evidence="1">CG22_combo_CG10-13_8_21_14_all_38_20</strain>
    </source>
</reference>
<comment type="caution">
    <text evidence="1">The sequence shown here is derived from an EMBL/GenBank/DDBJ whole genome shotgun (WGS) entry which is preliminary data.</text>
</comment>
<name>A0A2H0BV67_9BACT</name>
<evidence type="ECO:0000313" key="2">
    <source>
        <dbReference type="Proteomes" id="UP000231246"/>
    </source>
</evidence>
<sequence length="67" mass="7943">MFFWWEKVKVLKPGFKITMKDLYKGNGRLRHESHFIEQGPFQAISFDSYQSKEVNPKLKQGLNVRAL</sequence>
<organism evidence="1 2">
    <name type="scientific">Candidatus Roizmanbacteria bacterium CG22_combo_CG10-13_8_21_14_all_38_20</name>
    <dbReference type="NCBI Taxonomy" id="1974862"/>
    <lineage>
        <taxon>Bacteria</taxon>
        <taxon>Candidatus Roizmaniibacteriota</taxon>
    </lineage>
</organism>
<proteinExistence type="predicted"/>
<gene>
    <name evidence="1" type="ORF">COW99_03565</name>
</gene>
<dbReference type="Proteomes" id="UP000231246">
    <property type="component" value="Unassembled WGS sequence"/>
</dbReference>
<protein>
    <submittedName>
        <fullName evidence="1">Uncharacterized protein</fullName>
    </submittedName>
</protein>
<evidence type="ECO:0000313" key="1">
    <source>
        <dbReference type="EMBL" id="PIP61576.1"/>
    </source>
</evidence>
<accession>A0A2H0BV67</accession>